<dbReference type="PROSITE" id="PS00141">
    <property type="entry name" value="ASP_PROTEASE"/>
    <property type="match status" value="1"/>
</dbReference>
<proteinExistence type="predicted"/>
<accession>A0A540V871</accession>
<dbReference type="InterPro" id="IPR001969">
    <property type="entry name" value="Aspartic_peptidase_AS"/>
</dbReference>
<name>A0A540V871_9CHLR</name>
<dbReference type="InParanoid" id="A0A540V871"/>
<keyword evidence="2" id="KW-1185">Reference proteome</keyword>
<dbReference type="Gene3D" id="2.40.70.10">
    <property type="entry name" value="Acid Proteases"/>
    <property type="match status" value="1"/>
</dbReference>
<dbReference type="GO" id="GO:0004190">
    <property type="term" value="F:aspartic-type endopeptidase activity"/>
    <property type="evidence" value="ECO:0007669"/>
    <property type="project" value="InterPro"/>
</dbReference>
<dbReference type="InterPro" id="IPR021109">
    <property type="entry name" value="Peptidase_aspartic_dom_sf"/>
</dbReference>
<dbReference type="GO" id="GO:0006508">
    <property type="term" value="P:proteolysis"/>
    <property type="evidence" value="ECO:0007669"/>
    <property type="project" value="InterPro"/>
</dbReference>
<protein>
    <recommendedName>
        <fullName evidence="3">Retroviral-like aspartic protease</fullName>
    </recommendedName>
</protein>
<evidence type="ECO:0000313" key="2">
    <source>
        <dbReference type="Proteomes" id="UP000317371"/>
    </source>
</evidence>
<dbReference type="EMBL" id="VIGC01000067">
    <property type="protein sequence ID" value="TQE92959.1"/>
    <property type="molecule type" value="Genomic_DNA"/>
</dbReference>
<sequence length="139" mass="15113">MTSPARFPYVSAESGRPEASLLAYLPITLSHESHSVPVSGLLDTGSTVNVLPYSVGLQLGLVWEEETTPVHLTGNLAKLPARAVIVSGQVESFPPVELAFAWTQSTDVPVILGQINFFMEFDVCFFRSQSMFEVKPKGT</sequence>
<evidence type="ECO:0000313" key="1">
    <source>
        <dbReference type="EMBL" id="TQE92959.1"/>
    </source>
</evidence>
<evidence type="ECO:0008006" key="3">
    <source>
        <dbReference type="Google" id="ProtNLM"/>
    </source>
</evidence>
<dbReference type="OrthoDB" id="162730at2"/>
<dbReference type="AlphaFoldDB" id="A0A540V871"/>
<comment type="caution">
    <text evidence="1">The sequence shown here is derived from an EMBL/GenBank/DDBJ whole genome shotgun (WGS) entry which is preliminary data.</text>
</comment>
<gene>
    <name evidence="1" type="ORF">FKZ61_23465</name>
</gene>
<dbReference type="RefSeq" id="WP_141612611.1">
    <property type="nucleotide sequence ID" value="NZ_VIGC02000067.1"/>
</dbReference>
<dbReference type="Proteomes" id="UP000317371">
    <property type="component" value="Unassembled WGS sequence"/>
</dbReference>
<organism evidence="1 2">
    <name type="scientific">Litorilinea aerophila</name>
    <dbReference type="NCBI Taxonomy" id="1204385"/>
    <lineage>
        <taxon>Bacteria</taxon>
        <taxon>Bacillati</taxon>
        <taxon>Chloroflexota</taxon>
        <taxon>Caldilineae</taxon>
        <taxon>Caldilineales</taxon>
        <taxon>Caldilineaceae</taxon>
        <taxon>Litorilinea</taxon>
    </lineage>
</organism>
<reference evidence="1 2" key="1">
    <citation type="submission" date="2019-06" db="EMBL/GenBank/DDBJ databases">
        <title>Genome sequence of Litorilinea aerophila BAA-2444.</title>
        <authorList>
            <person name="Maclea K.S."/>
            <person name="Maurais E.G."/>
            <person name="Iannazzi L.C."/>
        </authorList>
    </citation>
    <scope>NUCLEOTIDE SEQUENCE [LARGE SCALE GENOMIC DNA]</scope>
    <source>
        <strain evidence="1 2">ATCC BAA-2444</strain>
    </source>
</reference>